<keyword evidence="6" id="KW-0406">Ion transport</keyword>
<gene>
    <name evidence="10" type="ORF">BASA50_005631</name>
</gene>
<organism evidence="10 11">
    <name type="scientific">Batrachochytrium salamandrivorans</name>
    <dbReference type="NCBI Taxonomy" id="1357716"/>
    <lineage>
        <taxon>Eukaryota</taxon>
        <taxon>Fungi</taxon>
        <taxon>Fungi incertae sedis</taxon>
        <taxon>Chytridiomycota</taxon>
        <taxon>Chytridiomycota incertae sedis</taxon>
        <taxon>Chytridiomycetes</taxon>
        <taxon>Rhizophydiales</taxon>
        <taxon>Rhizophydiales incertae sedis</taxon>
        <taxon>Batrachochytrium</taxon>
    </lineage>
</organism>
<dbReference type="SFLD" id="SFLDG01168">
    <property type="entry name" value="Ferric_reductase_subgroup_(FRE"/>
    <property type="match status" value="1"/>
</dbReference>
<dbReference type="PROSITE" id="PS51384">
    <property type="entry name" value="FAD_FR"/>
    <property type="match status" value="1"/>
</dbReference>
<protein>
    <recommendedName>
        <fullName evidence="9">FAD-binding FR-type domain-containing protein</fullName>
    </recommendedName>
</protein>
<dbReference type="InterPro" id="IPR013130">
    <property type="entry name" value="Fe3_Rdtase_TM_dom"/>
</dbReference>
<dbReference type="Pfam" id="PF08022">
    <property type="entry name" value="FAD_binding_8"/>
    <property type="match status" value="1"/>
</dbReference>
<keyword evidence="6" id="KW-0813">Transport</keyword>
<evidence type="ECO:0000256" key="8">
    <source>
        <dbReference type="SAM" id="Phobius"/>
    </source>
</evidence>
<feature type="transmembrane region" description="Helical" evidence="8">
    <location>
        <begin position="66"/>
        <end position="84"/>
    </location>
</feature>
<name>A0ABQ8FC68_9FUNG</name>
<evidence type="ECO:0000256" key="6">
    <source>
        <dbReference type="ARBA" id="ARBA00023065"/>
    </source>
</evidence>
<feature type="transmembrane region" description="Helical" evidence="8">
    <location>
        <begin position="26"/>
        <end position="46"/>
    </location>
</feature>
<dbReference type="Pfam" id="PF08030">
    <property type="entry name" value="NAD_binding_6"/>
    <property type="match status" value="1"/>
</dbReference>
<reference evidence="10 11" key="1">
    <citation type="submission" date="2021-02" db="EMBL/GenBank/DDBJ databases">
        <title>Variation within the Batrachochytrium salamandrivorans European outbreak.</title>
        <authorList>
            <person name="Kelly M."/>
            <person name="Pasmans F."/>
            <person name="Shea T.P."/>
            <person name="Munoz J.F."/>
            <person name="Carranza S."/>
            <person name="Cuomo C.A."/>
            <person name="Martel A."/>
        </authorList>
    </citation>
    <scope>NUCLEOTIDE SEQUENCE [LARGE SCALE GENOMIC DNA]</scope>
    <source>
        <strain evidence="10 11">AMFP18/2</strain>
    </source>
</reference>
<dbReference type="Proteomes" id="UP001648503">
    <property type="component" value="Unassembled WGS sequence"/>
</dbReference>
<keyword evidence="11" id="KW-1185">Reference proteome</keyword>
<evidence type="ECO:0000256" key="5">
    <source>
        <dbReference type="ARBA" id="ARBA00023002"/>
    </source>
</evidence>
<dbReference type="SUPFAM" id="SSF52343">
    <property type="entry name" value="Ferredoxin reductase-like, C-terminal NADP-linked domain"/>
    <property type="match status" value="1"/>
</dbReference>
<feature type="transmembrane region" description="Helical" evidence="8">
    <location>
        <begin position="168"/>
        <end position="192"/>
    </location>
</feature>
<keyword evidence="3" id="KW-0249">Electron transport</keyword>
<feature type="transmembrane region" description="Helical" evidence="8">
    <location>
        <begin position="132"/>
        <end position="156"/>
    </location>
</feature>
<evidence type="ECO:0000313" key="10">
    <source>
        <dbReference type="EMBL" id="KAH6595730.1"/>
    </source>
</evidence>
<evidence type="ECO:0000256" key="1">
    <source>
        <dbReference type="ARBA" id="ARBA00004141"/>
    </source>
</evidence>
<keyword evidence="4 8" id="KW-1133">Transmembrane helix</keyword>
<comment type="caution">
    <text evidence="10">The sequence shown here is derived from an EMBL/GenBank/DDBJ whole genome shotgun (WGS) entry which is preliminary data.</text>
</comment>
<keyword evidence="2 8" id="KW-0812">Transmembrane</keyword>
<dbReference type="PANTHER" id="PTHR11972">
    <property type="entry name" value="NADPH OXIDASE"/>
    <property type="match status" value="1"/>
</dbReference>
<keyword evidence="5" id="KW-0560">Oxidoreductase</keyword>
<dbReference type="Pfam" id="PF01794">
    <property type="entry name" value="Ferric_reduct"/>
    <property type="match status" value="1"/>
</dbReference>
<feature type="transmembrane region" description="Helical" evidence="8">
    <location>
        <begin position="442"/>
        <end position="460"/>
    </location>
</feature>
<comment type="subcellular location">
    <subcellularLocation>
        <location evidence="1">Membrane</location>
        <topology evidence="1">Multi-pass membrane protein</topology>
    </subcellularLocation>
</comment>
<evidence type="ECO:0000259" key="9">
    <source>
        <dbReference type="PROSITE" id="PS51384"/>
    </source>
</evidence>
<feature type="transmembrane region" description="Helical" evidence="8">
    <location>
        <begin position="635"/>
        <end position="656"/>
    </location>
</feature>
<feature type="transmembrane region" description="Helical" evidence="8">
    <location>
        <begin position="256"/>
        <end position="275"/>
    </location>
</feature>
<dbReference type="InterPro" id="IPR050369">
    <property type="entry name" value="RBOH/FRE"/>
</dbReference>
<evidence type="ECO:0000256" key="7">
    <source>
        <dbReference type="ARBA" id="ARBA00023136"/>
    </source>
</evidence>
<keyword evidence="7 8" id="KW-0472">Membrane</keyword>
<dbReference type="InterPro" id="IPR013121">
    <property type="entry name" value="Fe_red_NAD-bd_6"/>
</dbReference>
<feature type="transmembrane region" description="Helical" evidence="8">
    <location>
        <begin position="472"/>
        <end position="492"/>
    </location>
</feature>
<evidence type="ECO:0000256" key="3">
    <source>
        <dbReference type="ARBA" id="ARBA00022982"/>
    </source>
</evidence>
<dbReference type="EMBL" id="JAFCIX010000279">
    <property type="protein sequence ID" value="KAH6595730.1"/>
    <property type="molecule type" value="Genomic_DNA"/>
</dbReference>
<proteinExistence type="predicted"/>
<feature type="domain" description="FAD-binding FR-type" evidence="9">
    <location>
        <begin position="318"/>
        <end position="436"/>
    </location>
</feature>
<dbReference type="SUPFAM" id="SSF63380">
    <property type="entry name" value="Riboflavin synthase domain-like"/>
    <property type="match status" value="1"/>
</dbReference>
<dbReference type="CDD" id="cd06186">
    <property type="entry name" value="NOX_Duox_like_FAD_NADP"/>
    <property type="match status" value="1"/>
</dbReference>
<sequence length="758" mass="84788">MSVPKIHMSLDSQPNTLQHMRFSLRLTAVSLGVLFFGCTLVLPSLIRTKILSWAITVGIVNMADHYIILFGAAPLFALTFIMYIRNLKSDTDVIYALDHQAPKGKYSGLWTPRHHLLSSLSKDLEPWSKGDLVVSSMLIATNLMWFVIPVILQFQLVPTTRRFTVRYFFAQFSTSAAMAGMWNGGLAIVFAVRENLAAKAILGNDAGQYHRGIRYHIGLGYASFGLITYHCFFYLIAYSVEKRLALKILPWMSKTGYLNCLGMFSWIALILMIISSIFKSRRSNYRIFYWTHQLYVVFLVLAFAHAYQSCYPLIAPLLYFIYDRILPRIKLQRNTNAVLTRMSSTIVQVDIPIEKAFLHSSTYAPGDWINLLIPSISSVNWHPYTIGSYHSTSPKRITLFIKNCGPWTQRLFDSSSADSITVPVKVDGVFGSRSTSYLTHKSIVFVGGGTGIAALIPYLMHYSQATTGSITLVWVAQSAADICVYRCFLEYIHTSPSLKTRIKTHIHLTSEIHSEMQATMSSQNELTKTQNQQSLKCQAYLRQASSDSTSSTFLTQESSAHIPSYGTLNAKIESHQIPLGMVAAILAIVMFSSGIFGYVLGRLYVPGYDISVCASNESVHFIGMPHFICRYYHSWAPNILSCTFAAMAGLITTAIVNSLRLGSSRRYSIDKSGVALSLLQADDVRPYPIETFIEAFNPLQGRPDLDQILGNTFINDEESATDISKVAVMAAGPESLVREVELITMNAGQSFYRESWKI</sequence>
<accession>A0ABQ8FC68</accession>
<evidence type="ECO:0000256" key="2">
    <source>
        <dbReference type="ARBA" id="ARBA00022692"/>
    </source>
</evidence>
<evidence type="ECO:0000313" key="11">
    <source>
        <dbReference type="Proteomes" id="UP001648503"/>
    </source>
</evidence>
<feature type="transmembrane region" description="Helical" evidence="8">
    <location>
        <begin position="579"/>
        <end position="600"/>
    </location>
</feature>
<dbReference type="Gene3D" id="3.40.50.80">
    <property type="entry name" value="Nucleotide-binding domain of ferredoxin-NADP reductase (FNR) module"/>
    <property type="match status" value="1"/>
</dbReference>
<dbReference type="InterPro" id="IPR017927">
    <property type="entry name" value="FAD-bd_FR_type"/>
</dbReference>
<dbReference type="SFLD" id="SFLDS00052">
    <property type="entry name" value="Ferric_Reductase_Domain"/>
    <property type="match status" value="1"/>
</dbReference>
<feature type="transmembrane region" description="Helical" evidence="8">
    <location>
        <begin position="213"/>
        <end position="236"/>
    </location>
</feature>
<dbReference type="InterPro" id="IPR039261">
    <property type="entry name" value="FNR_nucleotide-bd"/>
</dbReference>
<dbReference type="PANTHER" id="PTHR11972:SF69">
    <property type="entry name" value="FERRIC REDUCTION OXIDASE 6-RELATED"/>
    <property type="match status" value="1"/>
</dbReference>
<dbReference type="InterPro" id="IPR017938">
    <property type="entry name" value="Riboflavin_synthase-like_b-brl"/>
</dbReference>
<evidence type="ECO:0000256" key="4">
    <source>
        <dbReference type="ARBA" id="ARBA00022989"/>
    </source>
</evidence>
<dbReference type="InterPro" id="IPR013112">
    <property type="entry name" value="FAD-bd_8"/>
</dbReference>